<reference evidence="2" key="1">
    <citation type="submission" date="2019-02" db="EMBL/GenBank/DDBJ databases">
        <authorList>
            <person name="Gruber-Vodicka R. H."/>
            <person name="Seah K. B. B."/>
        </authorList>
    </citation>
    <scope>NUCLEOTIDE SEQUENCE</scope>
    <source>
        <strain evidence="2">BECK_BY7</strain>
    </source>
</reference>
<dbReference type="AlphaFoldDB" id="A0A450WZG9"/>
<feature type="transmembrane region" description="Helical" evidence="1">
    <location>
        <begin position="68"/>
        <end position="87"/>
    </location>
</feature>
<accession>A0A450WZG9</accession>
<proteinExistence type="predicted"/>
<evidence type="ECO:0000256" key="1">
    <source>
        <dbReference type="SAM" id="Phobius"/>
    </source>
</evidence>
<gene>
    <name evidence="2" type="ORF">BECKLFY1418C_GA0070996_11198</name>
</gene>
<protein>
    <submittedName>
        <fullName evidence="2">Uncharacterized protein</fullName>
    </submittedName>
</protein>
<dbReference type="EMBL" id="CAADFN010000119">
    <property type="protein sequence ID" value="VFK22444.1"/>
    <property type="molecule type" value="Genomic_DNA"/>
</dbReference>
<organism evidence="2">
    <name type="scientific">Candidatus Kentrum sp. LFY</name>
    <dbReference type="NCBI Taxonomy" id="2126342"/>
    <lineage>
        <taxon>Bacteria</taxon>
        <taxon>Pseudomonadati</taxon>
        <taxon>Pseudomonadota</taxon>
        <taxon>Gammaproteobacteria</taxon>
        <taxon>Candidatus Kentrum</taxon>
    </lineage>
</organism>
<evidence type="ECO:0000313" key="2">
    <source>
        <dbReference type="EMBL" id="VFK22444.1"/>
    </source>
</evidence>
<sequence length="89" mass="9987">MPPILAESLFFSIPLKRGHKDGLIEKGWMRPAALSTLLRPTEQAETEQLARCCLSTENMLALRAKAEAGWVLAYPAVLSGFLFFRYFKA</sequence>
<keyword evidence="1" id="KW-0812">Transmembrane</keyword>
<keyword evidence="1" id="KW-0472">Membrane</keyword>
<name>A0A450WZG9_9GAMM</name>
<keyword evidence="1" id="KW-1133">Transmembrane helix</keyword>